<dbReference type="Proteomes" id="UP000198983">
    <property type="component" value="Chromosome I"/>
</dbReference>
<dbReference type="InterPro" id="IPR037041">
    <property type="entry name" value="Trigger_fac_C_sf"/>
</dbReference>
<dbReference type="AlphaFoldDB" id="A0A1H1YB49"/>
<feature type="compositionally biased region" description="Acidic residues" evidence="12">
    <location>
        <begin position="460"/>
        <end position="473"/>
    </location>
</feature>
<evidence type="ECO:0000256" key="11">
    <source>
        <dbReference type="HAMAP-Rule" id="MF_00303"/>
    </source>
</evidence>
<evidence type="ECO:0000256" key="4">
    <source>
        <dbReference type="ARBA" id="ARBA00016902"/>
    </source>
</evidence>
<dbReference type="PANTHER" id="PTHR30560:SF3">
    <property type="entry name" value="TRIGGER FACTOR-LIKE PROTEIN TIG, CHLOROPLASTIC"/>
    <property type="match status" value="1"/>
</dbReference>
<keyword evidence="9 11" id="KW-0131">Cell cycle</keyword>
<proteinExistence type="inferred from homology"/>
<feature type="domain" description="Trigger factor C-terminal" evidence="15">
    <location>
        <begin position="258"/>
        <end position="419"/>
    </location>
</feature>
<evidence type="ECO:0000256" key="10">
    <source>
        <dbReference type="ARBA" id="ARBA00029986"/>
    </source>
</evidence>
<dbReference type="Gene3D" id="1.10.3120.10">
    <property type="entry name" value="Trigger factor, C-terminal domain"/>
    <property type="match status" value="1"/>
</dbReference>
<dbReference type="InterPro" id="IPR008881">
    <property type="entry name" value="Trigger_fac_ribosome-bd_bac"/>
</dbReference>
<evidence type="ECO:0000313" key="16">
    <source>
        <dbReference type="EMBL" id="SDT18489.1"/>
    </source>
</evidence>
<comment type="similarity">
    <text evidence="2 11">Belongs to the FKBP-type PPIase family. Tig subfamily.</text>
</comment>
<dbReference type="GO" id="GO:0005737">
    <property type="term" value="C:cytoplasm"/>
    <property type="evidence" value="ECO:0007669"/>
    <property type="project" value="UniProtKB-SubCell"/>
</dbReference>
<organism evidence="16 17">
    <name type="scientific">Actinopolymorpha singaporensis</name>
    <dbReference type="NCBI Taxonomy" id="117157"/>
    <lineage>
        <taxon>Bacteria</taxon>
        <taxon>Bacillati</taxon>
        <taxon>Actinomycetota</taxon>
        <taxon>Actinomycetes</taxon>
        <taxon>Propionibacteriales</taxon>
        <taxon>Actinopolymorphaceae</taxon>
        <taxon>Actinopolymorpha</taxon>
    </lineage>
</organism>
<keyword evidence="7 11" id="KW-0143">Chaperone</keyword>
<keyword evidence="5 11" id="KW-0132">Cell division</keyword>
<dbReference type="OrthoDB" id="9767721at2"/>
<feature type="domain" description="PPIase FKBP-type" evidence="13">
    <location>
        <begin position="157"/>
        <end position="214"/>
    </location>
</feature>
<dbReference type="RefSeq" id="WP_157728816.1">
    <property type="nucleotide sequence ID" value="NZ_LT629732.1"/>
</dbReference>
<keyword evidence="11" id="KW-0963">Cytoplasm</keyword>
<dbReference type="Pfam" id="PF05698">
    <property type="entry name" value="Trigger_C"/>
    <property type="match status" value="1"/>
</dbReference>
<sequence length="480" mass="52605">MKSAVETLSPTRVRLTVEVPFEELRTSLDTAYREIAKQVTIPGFRKGRIPPQIIDQRVGREFVLEQAVNEALPQLYVSALQENDVEPLGQPEVDVTNFADGADLTFTAEVDVRPDVTLPEYKGIEVGVAGAEVTDEEVEQQLTSLRERFGSLSTVERAAEDGDFLTIDLAASKDGQPIEDAQATGLSYKIGSGSMLEGLDDAVRGKSAGESETFVSQLASGEYAGQDVDVTVVVDSVKVQELPELDDEFAQMASEFDTLDELRADVRERLVRQKRLQQAQEARDNVLEKLLDQVDVPVPEGAVTDEIQARREAIGHQLQHMGATEAQYLQSEGQTEEEFVADLDRRSREALMTQFVLDKVADTEELNVSEPELTQALLQRAQQAGVSPDEYIQQVVQNNYVPTLVREVRRGKALGFLVEQAVVTDASGNRVELSRLQADGTYAPEGSEEAEGTESAPAEESTEAAETEQGEQGEGEKSES</sequence>
<accession>A0A1H1YB49</accession>
<dbReference type="Pfam" id="PF00254">
    <property type="entry name" value="FKBP_C"/>
    <property type="match status" value="1"/>
</dbReference>
<dbReference type="PIRSF" id="PIRSF003095">
    <property type="entry name" value="Trigger_factor"/>
    <property type="match status" value="1"/>
</dbReference>
<dbReference type="InterPro" id="IPR036611">
    <property type="entry name" value="Trigger_fac_ribosome-bd_sf"/>
</dbReference>
<protein>
    <recommendedName>
        <fullName evidence="4 11">Trigger factor</fullName>
        <shortName evidence="11">TF</shortName>
        <ecNumber evidence="3 11">5.2.1.8</ecNumber>
    </recommendedName>
    <alternativeName>
        <fullName evidence="10 11">PPIase</fullName>
    </alternativeName>
</protein>
<dbReference type="Gene3D" id="3.30.70.1050">
    <property type="entry name" value="Trigger factor ribosome-binding domain"/>
    <property type="match status" value="1"/>
</dbReference>
<dbReference type="InterPro" id="IPR008880">
    <property type="entry name" value="Trigger_fac_C"/>
</dbReference>
<keyword evidence="6 11" id="KW-0697">Rotamase</keyword>
<dbReference type="InterPro" id="IPR027304">
    <property type="entry name" value="Trigger_fact/SurA_dom_sf"/>
</dbReference>
<evidence type="ECO:0000256" key="2">
    <source>
        <dbReference type="ARBA" id="ARBA00005464"/>
    </source>
</evidence>
<comment type="subcellular location">
    <subcellularLocation>
        <location evidence="11">Cytoplasm</location>
    </subcellularLocation>
    <text evidence="11">About half TF is bound to the ribosome near the polypeptide exit tunnel while the other half is free in the cytoplasm.</text>
</comment>
<name>A0A1H1YB49_9ACTN</name>
<evidence type="ECO:0000259" key="15">
    <source>
        <dbReference type="Pfam" id="PF05698"/>
    </source>
</evidence>
<dbReference type="NCBIfam" id="TIGR00115">
    <property type="entry name" value="tig"/>
    <property type="match status" value="1"/>
</dbReference>
<reference evidence="16 17" key="1">
    <citation type="submission" date="2016-10" db="EMBL/GenBank/DDBJ databases">
        <authorList>
            <person name="de Groot N.N."/>
        </authorList>
    </citation>
    <scope>NUCLEOTIDE SEQUENCE [LARGE SCALE GENOMIC DNA]</scope>
    <source>
        <strain evidence="16 17">DSM 22024</strain>
    </source>
</reference>
<dbReference type="SUPFAM" id="SSF102735">
    <property type="entry name" value="Trigger factor ribosome-binding domain"/>
    <property type="match status" value="1"/>
</dbReference>
<dbReference type="HAMAP" id="MF_00303">
    <property type="entry name" value="Trigger_factor_Tig"/>
    <property type="match status" value="1"/>
</dbReference>
<comment type="function">
    <text evidence="11">Involved in protein export. Acts as a chaperone by maintaining the newly synthesized protein in an open conformation. Functions as a peptidyl-prolyl cis-trans isomerase.</text>
</comment>
<dbReference type="Pfam" id="PF05697">
    <property type="entry name" value="Trigger_N"/>
    <property type="match status" value="1"/>
</dbReference>
<dbReference type="EC" id="5.2.1.8" evidence="3 11"/>
<keyword evidence="8 11" id="KW-0413">Isomerase</keyword>
<evidence type="ECO:0000256" key="5">
    <source>
        <dbReference type="ARBA" id="ARBA00022618"/>
    </source>
</evidence>
<dbReference type="GO" id="GO:0043022">
    <property type="term" value="F:ribosome binding"/>
    <property type="evidence" value="ECO:0007669"/>
    <property type="project" value="TreeGrafter"/>
</dbReference>
<evidence type="ECO:0000256" key="7">
    <source>
        <dbReference type="ARBA" id="ARBA00023186"/>
    </source>
</evidence>
<evidence type="ECO:0000256" key="1">
    <source>
        <dbReference type="ARBA" id="ARBA00000971"/>
    </source>
</evidence>
<evidence type="ECO:0000256" key="3">
    <source>
        <dbReference type="ARBA" id="ARBA00013194"/>
    </source>
</evidence>
<dbReference type="GO" id="GO:0051083">
    <property type="term" value="P:'de novo' cotranslational protein folding"/>
    <property type="evidence" value="ECO:0007669"/>
    <property type="project" value="TreeGrafter"/>
</dbReference>
<evidence type="ECO:0000256" key="8">
    <source>
        <dbReference type="ARBA" id="ARBA00023235"/>
    </source>
</evidence>
<dbReference type="InterPro" id="IPR005215">
    <property type="entry name" value="Trig_fac"/>
</dbReference>
<dbReference type="EMBL" id="LT629732">
    <property type="protein sequence ID" value="SDT18489.1"/>
    <property type="molecule type" value="Genomic_DNA"/>
</dbReference>
<feature type="region of interest" description="Disordered" evidence="12">
    <location>
        <begin position="434"/>
        <end position="480"/>
    </location>
</feature>
<evidence type="ECO:0000259" key="13">
    <source>
        <dbReference type="Pfam" id="PF00254"/>
    </source>
</evidence>
<feature type="domain" description="Trigger factor ribosome-binding bacterial" evidence="14">
    <location>
        <begin position="1"/>
        <end position="144"/>
    </location>
</feature>
<dbReference type="GO" id="GO:0003755">
    <property type="term" value="F:peptidyl-prolyl cis-trans isomerase activity"/>
    <property type="evidence" value="ECO:0007669"/>
    <property type="project" value="UniProtKB-UniRule"/>
</dbReference>
<comment type="catalytic activity">
    <reaction evidence="1 11">
        <text>[protein]-peptidylproline (omega=180) = [protein]-peptidylproline (omega=0)</text>
        <dbReference type="Rhea" id="RHEA:16237"/>
        <dbReference type="Rhea" id="RHEA-COMP:10747"/>
        <dbReference type="Rhea" id="RHEA-COMP:10748"/>
        <dbReference type="ChEBI" id="CHEBI:83833"/>
        <dbReference type="ChEBI" id="CHEBI:83834"/>
        <dbReference type="EC" id="5.2.1.8"/>
    </reaction>
</comment>
<dbReference type="PANTHER" id="PTHR30560">
    <property type="entry name" value="TRIGGER FACTOR CHAPERONE AND PEPTIDYL-PROLYL CIS/TRANS ISOMERASE"/>
    <property type="match status" value="1"/>
</dbReference>
<dbReference type="SUPFAM" id="SSF109998">
    <property type="entry name" value="Triger factor/SurA peptide-binding domain-like"/>
    <property type="match status" value="1"/>
</dbReference>
<evidence type="ECO:0000256" key="6">
    <source>
        <dbReference type="ARBA" id="ARBA00023110"/>
    </source>
</evidence>
<gene>
    <name evidence="11" type="primary">tig</name>
    <name evidence="16" type="ORF">SAMN04489717_5386</name>
</gene>
<dbReference type="Gene3D" id="3.10.50.40">
    <property type="match status" value="1"/>
</dbReference>
<dbReference type="GO" id="GO:0043335">
    <property type="term" value="P:protein unfolding"/>
    <property type="evidence" value="ECO:0007669"/>
    <property type="project" value="TreeGrafter"/>
</dbReference>
<dbReference type="SUPFAM" id="SSF54534">
    <property type="entry name" value="FKBP-like"/>
    <property type="match status" value="1"/>
</dbReference>
<dbReference type="InterPro" id="IPR046357">
    <property type="entry name" value="PPIase_dom_sf"/>
</dbReference>
<evidence type="ECO:0000313" key="17">
    <source>
        <dbReference type="Proteomes" id="UP000198983"/>
    </source>
</evidence>
<comment type="domain">
    <text evidence="11">Consists of 3 domains; the N-terminus binds the ribosome, the middle domain has PPIase activity, while the C-terminus has intrinsic chaperone activity on its own.</text>
</comment>
<dbReference type="GO" id="GO:0015031">
    <property type="term" value="P:protein transport"/>
    <property type="evidence" value="ECO:0007669"/>
    <property type="project" value="UniProtKB-UniRule"/>
</dbReference>
<keyword evidence="17" id="KW-1185">Reference proteome</keyword>
<evidence type="ECO:0000256" key="9">
    <source>
        <dbReference type="ARBA" id="ARBA00023306"/>
    </source>
</evidence>
<dbReference type="InterPro" id="IPR001179">
    <property type="entry name" value="PPIase_FKBP_dom"/>
</dbReference>
<dbReference type="GO" id="GO:0051301">
    <property type="term" value="P:cell division"/>
    <property type="evidence" value="ECO:0007669"/>
    <property type="project" value="UniProtKB-KW"/>
</dbReference>
<evidence type="ECO:0000256" key="12">
    <source>
        <dbReference type="SAM" id="MobiDB-lite"/>
    </source>
</evidence>
<dbReference type="GO" id="GO:0044183">
    <property type="term" value="F:protein folding chaperone"/>
    <property type="evidence" value="ECO:0007669"/>
    <property type="project" value="TreeGrafter"/>
</dbReference>
<evidence type="ECO:0000259" key="14">
    <source>
        <dbReference type="Pfam" id="PF05697"/>
    </source>
</evidence>
<dbReference type="STRING" id="117157.SAMN04489717_5386"/>